<dbReference type="Pfam" id="PF02954">
    <property type="entry name" value="HTH_8"/>
    <property type="match status" value="1"/>
</dbReference>
<dbReference type="AlphaFoldDB" id="A0A4R1L1W2"/>
<evidence type="ECO:0000313" key="12">
    <source>
        <dbReference type="Proteomes" id="UP000295210"/>
    </source>
</evidence>
<evidence type="ECO:0000256" key="4">
    <source>
        <dbReference type="ARBA" id="ARBA00023012"/>
    </source>
</evidence>
<keyword evidence="7" id="KW-0804">Transcription</keyword>
<dbReference type="FunFam" id="3.40.50.2300:FF:000018">
    <property type="entry name" value="DNA-binding transcriptional regulator NtrC"/>
    <property type="match status" value="1"/>
</dbReference>
<evidence type="ECO:0000256" key="7">
    <source>
        <dbReference type="ARBA" id="ARBA00023163"/>
    </source>
</evidence>
<dbReference type="SUPFAM" id="SSF46689">
    <property type="entry name" value="Homeodomain-like"/>
    <property type="match status" value="1"/>
</dbReference>
<proteinExistence type="predicted"/>
<accession>A0A4R1L1W2</accession>
<dbReference type="Gene3D" id="1.10.10.60">
    <property type="entry name" value="Homeodomain-like"/>
    <property type="match status" value="1"/>
</dbReference>
<comment type="caution">
    <text evidence="11">The sequence shown here is derived from an EMBL/GenBank/DDBJ whole genome shotgun (WGS) entry which is preliminary data.</text>
</comment>
<keyword evidence="1 8" id="KW-0597">Phosphoprotein</keyword>
<dbReference type="PANTHER" id="PTHR32071">
    <property type="entry name" value="TRANSCRIPTIONAL REGULATORY PROTEIN"/>
    <property type="match status" value="1"/>
</dbReference>
<dbReference type="SUPFAM" id="SSF52172">
    <property type="entry name" value="CheY-like"/>
    <property type="match status" value="1"/>
</dbReference>
<protein>
    <submittedName>
        <fullName evidence="11">Two-component system NtrC family response regulator</fullName>
    </submittedName>
</protein>
<dbReference type="OrthoDB" id="9803970at2"/>
<dbReference type="InterPro" id="IPR058031">
    <property type="entry name" value="AAA_lid_NorR"/>
</dbReference>
<dbReference type="FunFam" id="3.40.50.300:FF:000006">
    <property type="entry name" value="DNA-binding transcriptional regulator NtrC"/>
    <property type="match status" value="1"/>
</dbReference>
<keyword evidence="4" id="KW-0902">Two-component regulatory system</keyword>
<dbReference type="Gene3D" id="3.40.50.2300">
    <property type="match status" value="1"/>
</dbReference>
<evidence type="ECO:0000256" key="2">
    <source>
        <dbReference type="ARBA" id="ARBA00022741"/>
    </source>
</evidence>
<dbReference type="SMART" id="SM00382">
    <property type="entry name" value="AAA"/>
    <property type="match status" value="1"/>
</dbReference>
<dbReference type="PROSITE" id="PS50110">
    <property type="entry name" value="RESPONSE_REGULATORY"/>
    <property type="match status" value="1"/>
</dbReference>
<dbReference type="InterPro" id="IPR011006">
    <property type="entry name" value="CheY-like_superfamily"/>
</dbReference>
<dbReference type="InterPro" id="IPR002078">
    <property type="entry name" value="Sigma_54_int"/>
</dbReference>
<keyword evidence="6" id="KW-0238">DNA-binding</keyword>
<name>A0A4R1L1W2_9BACT</name>
<evidence type="ECO:0000256" key="1">
    <source>
        <dbReference type="ARBA" id="ARBA00022553"/>
    </source>
</evidence>
<dbReference type="InterPro" id="IPR025943">
    <property type="entry name" value="Sigma_54_int_dom_ATP-bd_2"/>
</dbReference>
<evidence type="ECO:0000256" key="3">
    <source>
        <dbReference type="ARBA" id="ARBA00022840"/>
    </source>
</evidence>
<dbReference type="PANTHER" id="PTHR32071:SF113">
    <property type="entry name" value="ALGINATE BIOSYNTHESIS TRANSCRIPTIONAL REGULATORY PROTEIN ALGB"/>
    <property type="match status" value="1"/>
</dbReference>
<dbReference type="PROSITE" id="PS50045">
    <property type="entry name" value="SIGMA54_INTERACT_4"/>
    <property type="match status" value="1"/>
</dbReference>
<dbReference type="GO" id="GO:0000160">
    <property type="term" value="P:phosphorelay signal transduction system"/>
    <property type="evidence" value="ECO:0007669"/>
    <property type="project" value="UniProtKB-KW"/>
</dbReference>
<gene>
    <name evidence="11" type="ORF">C7378_2496</name>
</gene>
<evidence type="ECO:0000259" key="10">
    <source>
        <dbReference type="PROSITE" id="PS50110"/>
    </source>
</evidence>
<evidence type="ECO:0000256" key="5">
    <source>
        <dbReference type="ARBA" id="ARBA00023015"/>
    </source>
</evidence>
<feature type="domain" description="Response regulatory" evidence="10">
    <location>
        <begin position="5"/>
        <end position="119"/>
    </location>
</feature>
<evidence type="ECO:0000256" key="6">
    <source>
        <dbReference type="ARBA" id="ARBA00023125"/>
    </source>
</evidence>
<dbReference type="Pfam" id="PF25601">
    <property type="entry name" value="AAA_lid_14"/>
    <property type="match status" value="1"/>
</dbReference>
<dbReference type="Proteomes" id="UP000295210">
    <property type="component" value="Unassembled WGS sequence"/>
</dbReference>
<keyword evidence="12" id="KW-1185">Reference proteome</keyword>
<keyword evidence="2" id="KW-0547">Nucleotide-binding</keyword>
<evidence type="ECO:0000259" key="9">
    <source>
        <dbReference type="PROSITE" id="PS50045"/>
    </source>
</evidence>
<dbReference type="SMART" id="SM00448">
    <property type="entry name" value="REC"/>
    <property type="match status" value="1"/>
</dbReference>
<dbReference type="GO" id="GO:0005524">
    <property type="term" value="F:ATP binding"/>
    <property type="evidence" value="ECO:0007669"/>
    <property type="project" value="UniProtKB-KW"/>
</dbReference>
<evidence type="ECO:0000313" key="11">
    <source>
        <dbReference type="EMBL" id="TCK71874.1"/>
    </source>
</evidence>
<dbReference type="Gene3D" id="3.40.50.300">
    <property type="entry name" value="P-loop containing nucleotide triphosphate hydrolases"/>
    <property type="match status" value="1"/>
</dbReference>
<dbReference type="Pfam" id="PF00072">
    <property type="entry name" value="Response_reg"/>
    <property type="match status" value="1"/>
</dbReference>
<dbReference type="PROSITE" id="PS00675">
    <property type="entry name" value="SIGMA54_INTERACT_1"/>
    <property type="match status" value="1"/>
</dbReference>
<dbReference type="Gene3D" id="1.10.8.60">
    <property type="match status" value="1"/>
</dbReference>
<dbReference type="SUPFAM" id="SSF52540">
    <property type="entry name" value="P-loop containing nucleoside triphosphate hydrolases"/>
    <property type="match status" value="1"/>
</dbReference>
<keyword evidence="5" id="KW-0805">Transcription regulation</keyword>
<dbReference type="InterPro" id="IPR025944">
    <property type="entry name" value="Sigma_54_int_dom_CS"/>
</dbReference>
<reference evidence="11 12" key="1">
    <citation type="submission" date="2019-03" db="EMBL/GenBank/DDBJ databases">
        <title>Genomic Encyclopedia of Type Strains, Phase IV (KMG-IV): sequencing the most valuable type-strain genomes for metagenomic binning, comparative biology and taxonomic classification.</title>
        <authorList>
            <person name="Goeker M."/>
        </authorList>
    </citation>
    <scope>NUCLEOTIDE SEQUENCE [LARGE SCALE GENOMIC DNA]</scope>
    <source>
        <strain evidence="11 12">DSM 103428</strain>
    </source>
</reference>
<dbReference type="PROSITE" id="PS00688">
    <property type="entry name" value="SIGMA54_INTERACT_3"/>
    <property type="match status" value="1"/>
</dbReference>
<dbReference type="InterPro" id="IPR025662">
    <property type="entry name" value="Sigma_54_int_dom_ATP-bd_1"/>
</dbReference>
<feature type="domain" description="Sigma-54 factor interaction" evidence="9">
    <location>
        <begin position="144"/>
        <end position="373"/>
    </location>
</feature>
<evidence type="ECO:0000256" key="8">
    <source>
        <dbReference type="PROSITE-ProRule" id="PRU00169"/>
    </source>
</evidence>
<dbReference type="GO" id="GO:0043565">
    <property type="term" value="F:sequence-specific DNA binding"/>
    <property type="evidence" value="ECO:0007669"/>
    <property type="project" value="InterPro"/>
</dbReference>
<dbReference type="InterPro" id="IPR027417">
    <property type="entry name" value="P-loop_NTPase"/>
</dbReference>
<dbReference type="Pfam" id="PF00158">
    <property type="entry name" value="Sigma54_activat"/>
    <property type="match status" value="1"/>
</dbReference>
<feature type="modified residue" description="4-aspartylphosphate" evidence="8">
    <location>
        <position position="54"/>
    </location>
</feature>
<sequence length="462" mass="52024">MTPNRILVVDDDVSLRRIMKMQLEEAGYQVDLASDGQQAYEMLREQKHQLVISDLNMPTSGGIDLLRRISEDDLQTTLIIITAFGTVETAVRAMKMGAYDYVTKPLDFEALTLVVNRAMERQSLLEEVRNLRLALDQKYGFESIVGRSKALLRVLDQAARVAPHDTTVLIQGETGTGKELLARAIHHNSRRKNKPFITINCGAIPRDLVESELFGYTRGAFTGATMDRAGKIELADNGTLFLDEIGELPLEAQVKLLRVLQQGEISKIGSSHPVKVNVRVIAATHRNLSSMIEDENFREDLYYRLAVVPLHLPPLRERKEDIPELVEHMFRKIRERHGLNSVSLGASVMPHLLAYRWPGNLRELENMIERLLVLAPRDEIGVADLPEEVRKSRPSSSALLLDLPDNGISLEGVERELIVRALERSGGNQTQAARYLDISRRTLAYRMEKHGLAPDPQQAERP</sequence>
<dbReference type="InterPro" id="IPR009057">
    <property type="entry name" value="Homeodomain-like_sf"/>
</dbReference>
<dbReference type="InterPro" id="IPR003593">
    <property type="entry name" value="AAA+_ATPase"/>
</dbReference>
<dbReference type="InterPro" id="IPR001789">
    <property type="entry name" value="Sig_transdc_resp-reg_receiver"/>
</dbReference>
<keyword evidence="3" id="KW-0067">ATP-binding</keyword>
<organism evidence="11 12">
    <name type="scientific">Acidipila rosea</name>
    <dbReference type="NCBI Taxonomy" id="768535"/>
    <lineage>
        <taxon>Bacteria</taxon>
        <taxon>Pseudomonadati</taxon>
        <taxon>Acidobacteriota</taxon>
        <taxon>Terriglobia</taxon>
        <taxon>Terriglobales</taxon>
        <taxon>Acidobacteriaceae</taxon>
        <taxon>Acidipila</taxon>
    </lineage>
</organism>
<dbReference type="PRINTS" id="PR01590">
    <property type="entry name" value="HTHFIS"/>
</dbReference>
<dbReference type="GO" id="GO:0006355">
    <property type="term" value="P:regulation of DNA-templated transcription"/>
    <property type="evidence" value="ECO:0007669"/>
    <property type="project" value="InterPro"/>
</dbReference>
<dbReference type="InterPro" id="IPR002197">
    <property type="entry name" value="HTH_Fis"/>
</dbReference>
<dbReference type="EMBL" id="SMGK01000004">
    <property type="protein sequence ID" value="TCK71874.1"/>
    <property type="molecule type" value="Genomic_DNA"/>
</dbReference>
<dbReference type="CDD" id="cd00009">
    <property type="entry name" value="AAA"/>
    <property type="match status" value="1"/>
</dbReference>
<dbReference type="PROSITE" id="PS00676">
    <property type="entry name" value="SIGMA54_INTERACT_2"/>
    <property type="match status" value="1"/>
</dbReference>
<dbReference type="RefSeq" id="WP_131997062.1">
    <property type="nucleotide sequence ID" value="NZ_SMGK01000004.1"/>
</dbReference>